<evidence type="ECO:0000313" key="7">
    <source>
        <dbReference type="EMBL" id="MDU9006657.1"/>
    </source>
</evidence>
<comment type="caution">
    <text evidence="7">The sequence shown here is derived from an EMBL/GenBank/DDBJ whole genome shotgun (WGS) entry which is preliminary data.</text>
</comment>
<dbReference type="Proteomes" id="UP001255416">
    <property type="component" value="Unassembled WGS sequence"/>
</dbReference>
<keyword evidence="6" id="KW-0812">Transmembrane</keyword>
<evidence type="ECO:0000256" key="4">
    <source>
        <dbReference type="ARBA" id="ARBA00023171"/>
    </source>
</evidence>
<proteinExistence type="inferred from homology"/>
<gene>
    <name evidence="7" type="primary">pufQ</name>
    <name evidence="7" type="ORF">QO231_22725</name>
</gene>
<evidence type="ECO:0000256" key="1">
    <source>
        <dbReference type="ARBA" id="ARBA00003128"/>
    </source>
</evidence>
<evidence type="ECO:0000256" key="6">
    <source>
        <dbReference type="SAM" id="Phobius"/>
    </source>
</evidence>
<keyword evidence="8" id="KW-1185">Reference proteome</keyword>
<keyword evidence="5" id="KW-0077">Bacteriochlorophyll biosynthesis</keyword>
<feature type="transmembrane region" description="Helical" evidence="6">
    <location>
        <begin position="21"/>
        <end position="40"/>
    </location>
</feature>
<evidence type="ECO:0000313" key="8">
    <source>
        <dbReference type="Proteomes" id="UP001255416"/>
    </source>
</evidence>
<evidence type="ECO:0000256" key="5">
    <source>
        <dbReference type="ARBA" id="ARBA00023181"/>
    </source>
</evidence>
<keyword evidence="6" id="KW-1133">Transmembrane helix</keyword>
<accession>A0ABU3VKD0</accession>
<evidence type="ECO:0000256" key="3">
    <source>
        <dbReference type="ARBA" id="ARBA00022531"/>
    </source>
</evidence>
<protein>
    <submittedName>
        <fullName evidence="7">Cytochrome PufQ</fullName>
    </submittedName>
</protein>
<keyword evidence="3" id="KW-0602">Photosynthesis</keyword>
<keyword evidence="4" id="KW-0149">Chlorophyll biosynthesis</keyword>
<organism evidence="7 8">
    <name type="scientific">Sedimentitalea todarodis</name>
    <dbReference type="NCBI Taxonomy" id="1631240"/>
    <lineage>
        <taxon>Bacteria</taxon>
        <taxon>Pseudomonadati</taxon>
        <taxon>Pseudomonadota</taxon>
        <taxon>Alphaproteobacteria</taxon>
        <taxon>Rhodobacterales</taxon>
        <taxon>Paracoccaceae</taxon>
        <taxon>Sedimentitalea</taxon>
    </lineage>
</organism>
<comment type="similarity">
    <text evidence="2">Belongs to the PufQ family.</text>
</comment>
<dbReference type="InterPro" id="IPR008800">
    <property type="entry name" value="PufQ_cyt-su"/>
</dbReference>
<dbReference type="RefSeq" id="WP_316781896.1">
    <property type="nucleotide sequence ID" value="NZ_JASMWN010000027.1"/>
</dbReference>
<evidence type="ECO:0000256" key="2">
    <source>
        <dbReference type="ARBA" id="ARBA00009920"/>
    </source>
</evidence>
<dbReference type="EMBL" id="JASMWN010000027">
    <property type="protein sequence ID" value="MDU9006657.1"/>
    <property type="molecule type" value="Genomic_DNA"/>
</dbReference>
<sequence length="73" mass="8518">MTDMTSNPPPSVRKGRRGMEFWVYFVAIFMFSLPSAHFRWAREVLRQNSLNVRGPMARAWSEADRLTPIIFSV</sequence>
<keyword evidence="6" id="KW-0472">Membrane</keyword>
<name>A0ABU3VKD0_9RHOB</name>
<comment type="function">
    <text evidence="1">Required for bacteriochlorophyll biosynthesis. Directly involved in the assembly of both the B875 and B800-850 pigment-protein complexes.</text>
</comment>
<reference evidence="8" key="1">
    <citation type="submission" date="2023-05" db="EMBL/GenBank/DDBJ databases">
        <title>Sedimentitalea sp. nov. JM2-8.</title>
        <authorList>
            <person name="Huang J."/>
        </authorList>
    </citation>
    <scope>NUCLEOTIDE SEQUENCE [LARGE SCALE GENOMIC DNA]</scope>
    <source>
        <strain evidence="8">KHS03</strain>
    </source>
</reference>
<dbReference type="Pfam" id="PF05398">
    <property type="entry name" value="PufQ"/>
    <property type="match status" value="1"/>
</dbReference>